<name>A0ABY6V1S6_BIOOC</name>
<dbReference type="EMBL" id="CABFNS010000963">
    <property type="protein sequence ID" value="VUC37362.1"/>
    <property type="molecule type" value="Genomic_DNA"/>
</dbReference>
<organism evidence="2 3">
    <name type="scientific">Bionectria ochroleuca</name>
    <name type="common">Gliocladium roseum</name>
    <dbReference type="NCBI Taxonomy" id="29856"/>
    <lineage>
        <taxon>Eukaryota</taxon>
        <taxon>Fungi</taxon>
        <taxon>Dikarya</taxon>
        <taxon>Ascomycota</taxon>
        <taxon>Pezizomycotina</taxon>
        <taxon>Sordariomycetes</taxon>
        <taxon>Hypocreomycetidae</taxon>
        <taxon>Hypocreales</taxon>
        <taxon>Bionectriaceae</taxon>
        <taxon>Clonostachys</taxon>
    </lineage>
</organism>
<dbReference type="Proteomes" id="UP000766486">
    <property type="component" value="Unassembled WGS sequence"/>
</dbReference>
<evidence type="ECO:0000313" key="2">
    <source>
        <dbReference type="EMBL" id="VUC37362.1"/>
    </source>
</evidence>
<sequence length="36" mass="3552">MAARIPADDTQALNAKEAAKATNGGAGNRAPKKGDA</sequence>
<comment type="caution">
    <text evidence="2">The sequence shown here is derived from an EMBL/GenBank/DDBJ whole genome shotgun (WGS) entry which is preliminary data.</text>
</comment>
<gene>
    <name evidence="2" type="ORF">CLO192961_LOCUS469974</name>
</gene>
<keyword evidence="3" id="KW-1185">Reference proteome</keyword>
<protein>
    <recommendedName>
        <fullName evidence="4">SMP domain-containing protein</fullName>
    </recommendedName>
</protein>
<evidence type="ECO:0000313" key="3">
    <source>
        <dbReference type="Proteomes" id="UP000766486"/>
    </source>
</evidence>
<evidence type="ECO:0008006" key="4">
    <source>
        <dbReference type="Google" id="ProtNLM"/>
    </source>
</evidence>
<proteinExistence type="predicted"/>
<feature type="region of interest" description="Disordered" evidence="1">
    <location>
        <begin position="1"/>
        <end position="36"/>
    </location>
</feature>
<evidence type="ECO:0000256" key="1">
    <source>
        <dbReference type="SAM" id="MobiDB-lite"/>
    </source>
</evidence>
<feature type="non-terminal residue" evidence="2">
    <location>
        <position position="36"/>
    </location>
</feature>
<accession>A0ABY6V1S6</accession>
<reference evidence="2 3" key="1">
    <citation type="submission" date="2019-06" db="EMBL/GenBank/DDBJ databases">
        <authorList>
            <person name="Broberg M."/>
        </authorList>
    </citation>
    <scope>NUCLEOTIDE SEQUENCE [LARGE SCALE GENOMIC DNA]</scope>
</reference>